<dbReference type="GO" id="GO:0000166">
    <property type="term" value="F:nucleotide binding"/>
    <property type="evidence" value="ECO:0007669"/>
    <property type="project" value="InterPro"/>
</dbReference>
<dbReference type="Gene3D" id="3.30.360.10">
    <property type="entry name" value="Dihydrodipicolinate Reductase, domain 2"/>
    <property type="match status" value="1"/>
</dbReference>
<comment type="caution">
    <text evidence="5">The sequence shown here is derived from an EMBL/GenBank/DDBJ whole genome shotgun (WGS) entry which is preliminary data.</text>
</comment>
<dbReference type="Gene3D" id="3.40.50.720">
    <property type="entry name" value="NAD(P)-binding Rossmann-like Domain"/>
    <property type="match status" value="1"/>
</dbReference>
<dbReference type="SUPFAM" id="SSF55347">
    <property type="entry name" value="Glyceraldehyde-3-phosphate dehydrogenase-like, C-terminal domain"/>
    <property type="match status" value="1"/>
</dbReference>
<dbReference type="AlphaFoldDB" id="A0A7K1KVU0"/>
<accession>A0A7K1KVU0</accession>
<evidence type="ECO:0000313" key="5">
    <source>
        <dbReference type="EMBL" id="MUN36167.1"/>
    </source>
</evidence>
<dbReference type="Proteomes" id="UP000432015">
    <property type="component" value="Unassembled WGS sequence"/>
</dbReference>
<evidence type="ECO:0000256" key="2">
    <source>
        <dbReference type="ARBA" id="ARBA00023002"/>
    </source>
</evidence>
<dbReference type="PANTHER" id="PTHR22604:SF105">
    <property type="entry name" value="TRANS-1,2-DIHYDROBENZENE-1,2-DIOL DEHYDROGENASE"/>
    <property type="match status" value="1"/>
</dbReference>
<dbReference type="InterPro" id="IPR050984">
    <property type="entry name" value="Gfo/Idh/MocA_domain"/>
</dbReference>
<sequence length="333" mass="35818">MADGRGPVRFGVIGCADIALRRTLPAMRADAGVEVRAIASRDLAKAERSAAAHGIGAALGGYAELLERDDVDAVYIPLPAALHAEWVERALLAGKHVLVEKPFTTEGRDTARLIALARERGRLLLENMMFLHHPQHARVDGLVADGAIGEVRALAAAFTIPPKPRGDIRYRPDVGGGALVDIGVYPVAAALRFLGPRLRLVGAVLRVDRAGGAVVGGSALLSDPRGVTAQLTFGMEHSYHSGYELRGSSGRLVLERVFTPPPAYGPVVRVERQDHREEIVLPPADQFANVVGLFAAAVREGGDLTSWHEESLRRAELLDDIRDKAEYARVQQV</sequence>
<evidence type="ECO:0000259" key="4">
    <source>
        <dbReference type="Pfam" id="PF22725"/>
    </source>
</evidence>
<name>A0A7K1KVU0_9ACTN</name>
<dbReference type="InterPro" id="IPR036291">
    <property type="entry name" value="NAD(P)-bd_dom_sf"/>
</dbReference>
<dbReference type="EMBL" id="WOFH01000002">
    <property type="protein sequence ID" value="MUN36167.1"/>
    <property type="molecule type" value="Genomic_DNA"/>
</dbReference>
<evidence type="ECO:0000256" key="1">
    <source>
        <dbReference type="ARBA" id="ARBA00010928"/>
    </source>
</evidence>
<feature type="domain" description="Gfo/Idh/MocA-like oxidoreductase N-terminal" evidence="3">
    <location>
        <begin position="8"/>
        <end position="125"/>
    </location>
</feature>
<comment type="similarity">
    <text evidence="1">Belongs to the Gfo/Idh/MocA family.</text>
</comment>
<dbReference type="Pfam" id="PF22725">
    <property type="entry name" value="GFO_IDH_MocA_C3"/>
    <property type="match status" value="1"/>
</dbReference>
<dbReference type="GO" id="GO:0016491">
    <property type="term" value="F:oxidoreductase activity"/>
    <property type="evidence" value="ECO:0007669"/>
    <property type="project" value="UniProtKB-KW"/>
</dbReference>
<dbReference type="InterPro" id="IPR055170">
    <property type="entry name" value="GFO_IDH_MocA-like_dom"/>
</dbReference>
<organism evidence="5 6">
    <name type="scientific">Actinomadura litoris</name>
    <dbReference type="NCBI Taxonomy" id="2678616"/>
    <lineage>
        <taxon>Bacteria</taxon>
        <taxon>Bacillati</taxon>
        <taxon>Actinomycetota</taxon>
        <taxon>Actinomycetes</taxon>
        <taxon>Streptosporangiales</taxon>
        <taxon>Thermomonosporaceae</taxon>
        <taxon>Actinomadura</taxon>
    </lineage>
</organism>
<reference evidence="5 6" key="1">
    <citation type="submission" date="2019-11" db="EMBL/GenBank/DDBJ databases">
        <authorList>
            <person name="Cao P."/>
        </authorList>
    </citation>
    <scope>NUCLEOTIDE SEQUENCE [LARGE SCALE GENOMIC DNA]</scope>
    <source>
        <strain evidence="5 6">NEAU-AAG5</strain>
    </source>
</reference>
<proteinExistence type="inferred from homology"/>
<dbReference type="PANTHER" id="PTHR22604">
    <property type="entry name" value="OXIDOREDUCTASES"/>
    <property type="match status" value="1"/>
</dbReference>
<evidence type="ECO:0000259" key="3">
    <source>
        <dbReference type="Pfam" id="PF01408"/>
    </source>
</evidence>
<dbReference type="RefSeq" id="WP_156215147.1">
    <property type="nucleotide sequence ID" value="NZ_WOFH01000002.1"/>
</dbReference>
<protein>
    <submittedName>
        <fullName evidence="5">Gfo/Idh/MocA family oxidoreductase</fullName>
    </submittedName>
</protein>
<gene>
    <name evidence="5" type="ORF">GNZ18_06095</name>
</gene>
<dbReference type="InterPro" id="IPR000683">
    <property type="entry name" value="Gfo/Idh/MocA-like_OxRdtase_N"/>
</dbReference>
<dbReference type="Pfam" id="PF01408">
    <property type="entry name" value="GFO_IDH_MocA"/>
    <property type="match status" value="1"/>
</dbReference>
<dbReference type="SUPFAM" id="SSF51735">
    <property type="entry name" value="NAD(P)-binding Rossmann-fold domains"/>
    <property type="match status" value="1"/>
</dbReference>
<evidence type="ECO:0000313" key="6">
    <source>
        <dbReference type="Proteomes" id="UP000432015"/>
    </source>
</evidence>
<keyword evidence="6" id="KW-1185">Reference proteome</keyword>
<feature type="domain" description="GFO/IDH/MocA-like oxidoreductase" evidence="4">
    <location>
        <begin position="138"/>
        <end position="252"/>
    </location>
</feature>
<keyword evidence="2" id="KW-0560">Oxidoreductase</keyword>